<accession>A0A9D6Z3U6</accession>
<feature type="domain" description="PAC" evidence="2">
    <location>
        <begin position="325"/>
        <end position="378"/>
    </location>
</feature>
<dbReference type="PROSITE" id="PS50112">
    <property type="entry name" value="PAS"/>
    <property type="match status" value="1"/>
</dbReference>
<dbReference type="Pfam" id="PF08448">
    <property type="entry name" value="PAS_4"/>
    <property type="match status" value="1"/>
</dbReference>
<gene>
    <name evidence="4" type="ORF">HY912_12110</name>
</gene>
<dbReference type="Pfam" id="PF13426">
    <property type="entry name" value="PAS_9"/>
    <property type="match status" value="2"/>
</dbReference>
<dbReference type="PROSITE" id="PS50887">
    <property type="entry name" value="GGDEF"/>
    <property type="match status" value="1"/>
</dbReference>
<sequence>MEKKDLHDFFFTENDDLDLLEDHIASQTIDLRALSLENLNEQESPELREYDKTPLGKLLNSLPMPAMLLATTGIILFANEGCSRISSDKDKLKGETFSRLFSGSNRSEKALDLFQRVLSERQSQVGHTHLGLDTHKIFGRIHFRSVRAWNERLILFVIEDLTAEKKQILLAQKHHELARQARDELELRVQQRTAELMETNKKLRREIAHRKRVEIQLRSSENKYRAIFETAPVAIIEEDLSGVKADLQALQAEGVRDLRQYIGNHPELVVKAACTSRIVDVNNATLKLYGASDKTDLIGTLDKMMVPDSLDILKEKMLALAEGYTSLETEMVGRNLHGEQIYLLVRASLPPDMSRTKRAIVTKLDITELKRAQEALARSKREWERTFDAVPDLISIIDREQRIVRVNKALADRLGALPQELVGRRCYETFHLEERGPENCPHLMLMADGLPHLSEVVDERLGGTFVVSTTPLLDDDGNLAGSVHVARDITERKRLEEELKILATRDSLTGLLNRRHFMESLGFFFENAKRYALPLSLCLCDLDSFKQINDVYGHQAGDKVLEAFGEVLRHELRSSDVAARYGGDEFVVIFPHTNSSEARECLERIRVHLESTVFRNEAESYKVTCTAGVGEFRAHMHNAEELVQEADKALYKGKALGRNCVVMFRPE</sequence>
<dbReference type="PANTHER" id="PTHR44757:SF2">
    <property type="entry name" value="BIOFILM ARCHITECTURE MAINTENANCE PROTEIN MBAA"/>
    <property type="match status" value="1"/>
</dbReference>
<dbReference type="PROSITE" id="PS50113">
    <property type="entry name" value="PAC"/>
    <property type="match status" value="2"/>
</dbReference>
<dbReference type="CDD" id="cd00130">
    <property type="entry name" value="PAS"/>
    <property type="match status" value="2"/>
</dbReference>
<dbReference type="AlphaFoldDB" id="A0A9D6Z3U6"/>
<dbReference type="SUPFAM" id="SSF55785">
    <property type="entry name" value="PYP-like sensor domain (PAS domain)"/>
    <property type="match status" value="2"/>
</dbReference>
<feature type="domain" description="PAS" evidence="1">
    <location>
        <begin position="379"/>
        <end position="435"/>
    </location>
</feature>
<organism evidence="4 5">
    <name type="scientific">Desulfomonile tiedjei</name>
    <dbReference type="NCBI Taxonomy" id="2358"/>
    <lineage>
        <taxon>Bacteria</taxon>
        <taxon>Pseudomonadati</taxon>
        <taxon>Thermodesulfobacteriota</taxon>
        <taxon>Desulfomonilia</taxon>
        <taxon>Desulfomonilales</taxon>
        <taxon>Desulfomonilaceae</taxon>
        <taxon>Desulfomonile</taxon>
    </lineage>
</organism>
<dbReference type="InterPro" id="IPR000700">
    <property type="entry name" value="PAS-assoc_C"/>
</dbReference>
<dbReference type="PANTHER" id="PTHR44757">
    <property type="entry name" value="DIGUANYLATE CYCLASE DGCP"/>
    <property type="match status" value="1"/>
</dbReference>
<dbReference type="InterPro" id="IPR035965">
    <property type="entry name" value="PAS-like_dom_sf"/>
</dbReference>
<dbReference type="FunFam" id="3.30.70.270:FF:000001">
    <property type="entry name" value="Diguanylate cyclase domain protein"/>
    <property type="match status" value="1"/>
</dbReference>
<dbReference type="Gene3D" id="3.30.70.270">
    <property type="match status" value="1"/>
</dbReference>
<name>A0A9D6Z3U6_9BACT</name>
<feature type="domain" description="PAC" evidence="2">
    <location>
        <begin position="450"/>
        <end position="501"/>
    </location>
</feature>
<proteinExistence type="predicted"/>
<dbReference type="CDD" id="cd01949">
    <property type="entry name" value="GGDEF"/>
    <property type="match status" value="1"/>
</dbReference>
<dbReference type="InterPro" id="IPR029787">
    <property type="entry name" value="Nucleotide_cyclase"/>
</dbReference>
<evidence type="ECO:0000259" key="2">
    <source>
        <dbReference type="PROSITE" id="PS50113"/>
    </source>
</evidence>
<dbReference type="InterPro" id="IPR043128">
    <property type="entry name" value="Rev_trsase/Diguanyl_cyclase"/>
</dbReference>
<dbReference type="InterPro" id="IPR013656">
    <property type="entry name" value="PAS_4"/>
</dbReference>
<evidence type="ECO:0000313" key="4">
    <source>
        <dbReference type="EMBL" id="MBI5250230.1"/>
    </source>
</evidence>
<evidence type="ECO:0000259" key="3">
    <source>
        <dbReference type="PROSITE" id="PS50887"/>
    </source>
</evidence>
<dbReference type="Proteomes" id="UP000807825">
    <property type="component" value="Unassembled WGS sequence"/>
</dbReference>
<dbReference type="NCBIfam" id="TIGR00254">
    <property type="entry name" value="GGDEF"/>
    <property type="match status" value="1"/>
</dbReference>
<feature type="domain" description="GGDEF" evidence="3">
    <location>
        <begin position="533"/>
        <end position="666"/>
    </location>
</feature>
<dbReference type="Pfam" id="PF00990">
    <property type="entry name" value="GGDEF"/>
    <property type="match status" value="1"/>
</dbReference>
<dbReference type="SUPFAM" id="SSF55073">
    <property type="entry name" value="Nucleotide cyclase"/>
    <property type="match status" value="1"/>
</dbReference>
<dbReference type="Gene3D" id="3.30.450.20">
    <property type="entry name" value="PAS domain"/>
    <property type="match status" value="3"/>
</dbReference>
<dbReference type="InterPro" id="IPR000160">
    <property type="entry name" value="GGDEF_dom"/>
</dbReference>
<protein>
    <submittedName>
        <fullName evidence="4">Diguanylate cyclase</fullName>
    </submittedName>
</protein>
<dbReference type="InterPro" id="IPR052155">
    <property type="entry name" value="Biofilm_reg_signaling"/>
</dbReference>
<dbReference type="SMART" id="SM00267">
    <property type="entry name" value="GGDEF"/>
    <property type="match status" value="1"/>
</dbReference>
<dbReference type="GO" id="GO:0003824">
    <property type="term" value="F:catalytic activity"/>
    <property type="evidence" value="ECO:0007669"/>
    <property type="project" value="UniProtKB-ARBA"/>
</dbReference>
<comment type="caution">
    <text evidence="4">The sequence shown here is derived from an EMBL/GenBank/DDBJ whole genome shotgun (WGS) entry which is preliminary data.</text>
</comment>
<reference evidence="4" key="1">
    <citation type="submission" date="2020-07" db="EMBL/GenBank/DDBJ databases">
        <title>Huge and variable diversity of episymbiotic CPR bacteria and DPANN archaea in groundwater ecosystems.</title>
        <authorList>
            <person name="He C.Y."/>
            <person name="Keren R."/>
            <person name="Whittaker M."/>
            <person name="Farag I.F."/>
            <person name="Doudna J."/>
            <person name="Cate J.H.D."/>
            <person name="Banfield J.F."/>
        </authorList>
    </citation>
    <scope>NUCLEOTIDE SEQUENCE</scope>
    <source>
        <strain evidence="4">NC_groundwater_1664_Pr3_B-0.1um_52_9</strain>
    </source>
</reference>
<dbReference type="NCBIfam" id="TIGR00229">
    <property type="entry name" value="sensory_box"/>
    <property type="match status" value="2"/>
</dbReference>
<evidence type="ECO:0000259" key="1">
    <source>
        <dbReference type="PROSITE" id="PS50112"/>
    </source>
</evidence>
<dbReference type="SMART" id="SM00091">
    <property type="entry name" value="PAS"/>
    <property type="match status" value="3"/>
</dbReference>
<evidence type="ECO:0000313" key="5">
    <source>
        <dbReference type="Proteomes" id="UP000807825"/>
    </source>
</evidence>
<dbReference type="InterPro" id="IPR000014">
    <property type="entry name" value="PAS"/>
</dbReference>
<dbReference type="EMBL" id="JACRDE010000320">
    <property type="protein sequence ID" value="MBI5250230.1"/>
    <property type="molecule type" value="Genomic_DNA"/>
</dbReference>